<keyword evidence="3" id="KW-1185">Reference proteome</keyword>
<comment type="caution">
    <text evidence="2">The sequence shown here is derived from an EMBL/GenBank/DDBJ whole genome shotgun (WGS) entry which is preliminary data.</text>
</comment>
<dbReference type="Proteomes" id="UP000655366">
    <property type="component" value="Unassembled WGS sequence"/>
</dbReference>
<evidence type="ECO:0000256" key="1">
    <source>
        <dbReference type="SAM" id="MobiDB-lite"/>
    </source>
</evidence>
<gene>
    <name evidence="2" type="ORF">IV500_20125</name>
</gene>
<protein>
    <recommendedName>
        <fullName evidence="4">Lipoprotein</fullName>
    </recommendedName>
</protein>
<dbReference type="EMBL" id="JADNYM010000036">
    <property type="protein sequence ID" value="MBG0741670.1"/>
    <property type="molecule type" value="Genomic_DNA"/>
</dbReference>
<organism evidence="2 3">
    <name type="scientific">Arthrobacter terrae</name>
    <dbReference type="NCBI Taxonomy" id="2935737"/>
    <lineage>
        <taxon>Bacteria</taxon>
        <taxon>Bacillati</taxon>
        <taxon>Actinomycetota</taxon>
        <taxon>Actinomycetes</taxon>
        <taxon>Micrococcales</taxon>
        <taxon>Micrococcaceae</taxon>
        <taxon>Arthrobacter</taxon>
    </lineage>
</organism>
<sequence>MVNRAQRISLIALIGAGALAVSGCSYINPQSTGQIYSPSDGVRTDMGSLQLRNILIVSSGENKPGRVIGAVFNTSDSDIELTISGPAGSQTEVAVKAHGDYYLTEKSNSSILSSVGAAPGAMEMLTLEQSGSTGPQTAQLNVPVLDGTLEEYQKYIPTPGAESTSDSSASSTSSSSSTSTSSSTSSATATSGS</sequence>
<dbReference type="AlphaFoldDB" id="A0A931G7E4"/>
<feature type="compositionally biased region" description="Low complexity" evidence="1">
    <location>
        <begin position="163"/>
        <end position="193"/>
    </location>
</feature>
<name>A0A931G7E4_9MICC</name>
<evidence type="ECO:0000313" key="3">
    <source>
        <dbReference type="Proteomes" id="UP000655366"/>
    </source>
</evidence>
<evidence type="ECO:0008006" key="4">
    <source>
        <dbReference type="Google" id="ProtNLM"/>
    </source>
</evidence>
<evidence type="ECO:0000313" key="2">
    <source>
        <dbReference type="EMBL" id="MBG0741670.1"/>
    </source>
</evidence>
<reference evidence="2 3" key="1">
    <citation type="submission" date="2020-11" db="EMBL/GenBank/DDBJ databases">
        <title>Arthrobacter antarcticus sp. nov., isolated from Antarctic Soil.</title>
        <authorList>
            <person name="Li J."/>
        </authorList>
    </citation>
    <scope>NUCLEOTIDE SEQUENCE [LARGE SCALE GENOMIC DNA]</scope>
    <source>
        <strain evidence="2 3">Z1-20</strain>
    </source>
</reference>
<accession>A0A931G7E4</accession>
<feature type="region of interest" description="Disordered" evidence="1">
    <location>
        <begin position="151"/>
        <end position="193"/>
    </location>
</feature>
<proteinExistence type="predicted"/>
<dbReference type="PROSITE" id="PS51257">
    <property type="entry name" value="PROKAR_LIPOPROTEIN"/>
    <property type="match status" value="1"/>
</dbReference>